<dbReference type="EMBL" id="RJJC01000001">
    <property type="protein sequence ID" value="RNJ26983.1"/>
    <property type="molecule type" value="Genomic_DNA"/>
</dbReference>
<organism evidence="1 2">
    <name type="scientific">Halosegnis longus</name>
    <dbReference type="NCBI Taxonomy" id="2216012"/>
    <lineage>
        <taxon>Archaea</taxon>
        <taxon>Methanobacteriati</taxon>
        <taxon>Methanobacteriota</taxon>
        <taxon>Stenosarchaea group</taxon>
        <taxon>Halobacteria</taxon>
        <taxon>Halobacteriales</taxon>
        <taxon>Natronomonadaceae</taxon>
        <taxon>Halosegnis</taxon>
    </lineage>
</organism>
<proteinExistence type="predicted"/>
<dbReference type="AlphaFoldDB" id="A0AAJ4R9G4"/>
<evidence type="ECO:0000313" key="2">
    <source>
        <dbReference type="Proteomes" id="UP000270581"/>
    </source>
</evidence>
<protein>
    <submittedName>
        <fullName evidence="1">Uncharacterized protein</fullName>
    </submittedName>
</protein>
<reference evidence="1 2" key="1">
    <citation type="submission" date="2018-11" db="EMBL/GenBank/DDBJ databases">
        <title>Genome sequences of Natronomonas sp. CBA1133.</title>
        <authorList>
            <person name="Roh S.W."/>
            <person name="Cha I.-T."/>
        </authorList>
    </citation>
    <scope>NUCLEOTIDE SEQUENCE [LARGE SCALE GENOMIC DNA]</scope>
    <source>
        <strain evidence="1 2">CBA1133</strain>
    </source>
</reference>
<keyword evidence="2" id="KW-1185">Reference proteome</keyword>
<dbReference type="Proteomes" id="UP000270581">
    <property type="component" value="Unassembled WGS sequence"/>
</dbReference>
<accession>A0AAJ4R9G4</accession>
<dbReference type="RefSeq" id="WP_075937037.1">
    <property type="nucleotide sequence ID" value="NZ_BDJH01000002.1"/>
</dbReference>
<gene>
    <name evidence="1" type="ORF">Nmn1133_10005</name>
</gene>
<comment type="caution">
    <text evidence="1">The sequence shown here is derived from an EMBL/GenBank/DDBJ whole genome shotgun (WGS) entry which is preliminary data.</text>
</comment>
<evidence type="ECO:0000313" key="1">
    <source>
        <dbReference type="EMBL" id="RNJ26983.1"/>
    </source>
</evidence>
<name>A0AAJ4R9G4_9EURY</name>
<sequence>MSEGSIPKLVVDEKVEIAVSLAGILLVCAATYHVANTGNWEPLSATAAGLALIVLFVTSEEYAT</sequence>